<feature type="transmembrane region" description="Helical" evidence="2">
    <location>
        <begin position="9"/>
        <end position="27"/>
    </location>
</feature>
<protein>
    <submittedName>
        <fullName evidence="4">Sporulation protein</fullName>
    </submittedName>
</protein>
<dbReference type="GO" id="GO:0032153">
    <property type="term" value="C:cell division site"/>
    <property type="evidence" value="ECO:0007669"/>
    <property type="project" value="TreeGrafter"/>
</dbReference>
<keyword evidence="2" id="KW-0812">Transmembrane</keyword>
<feature type="compositionally biased region" description="Low complexity" evidence="1">
    <location>
        <begin position="178"/>
        <end position="200"/>
    </location>
</feature>
<evidence type="ECO:0000256" key="2">
    <source>
        <dbReference type="SAM" id="Phobius"/>
    </source>
</evidence>
<sequence length="279" mass="29241">MDQELKQRLIGAAVITALAAIFVPMLFDDPIDETGKSINELKIPELPAKAQDVEIMPLPEKVEEVAETLPAGNAPKQPVKVLEEGESEAELEAPKPQVKLSAKDTAPVQRSLPAAKSPAPAAAVAQLDEEPAEAEDVPPVVLGKPSKSPAPAVQPLQAVSPSPKVLKPVNKLPEPKAEVAATPAPAPAVTPASKAPPAAAEDSNRWYLQVGTFSQKPNAVSLQDNLKQQGFAASVREVASDKGTVFKVRIGPIVDKAKAQAVKAKLAQINVNSFVSADE</sequence>
<feature type="compositionally biased region" description="Acidic residues" evidence="1">
    <location>
        <begin position="127"/>
        <end position="136"/>
    </location>
</feature>
<feature type="compositionally biased region" description="Low complexity" evidence="1">
    <location>
        <begin position="113"/>
        <end position="125"/>
    </location>
</feature>
<dbReference type="Pfam" id="PF05036">
    <property type="entry name" value="SPOR"/>
    <property type="match status" value="1"/>
</dbReference>
<dbReference type="InterPro" id="IPR036680">
    <property type="entry name" value="SPOR-like_sf"/>
</dbReference>
<dbReference type="RefSeq" id="WP_064010836.1">
    <property type="nucleotide sequence ID" value="NZ_LUUG01000134.1"/>
</dbReference>
<dbReference type="PROSITE" id="PS51724">
    <property type="entry name" value="SPOR"/>
    <property type="match status" value="1"/>
</dbReference>
<dbReference type="Proteomes" id="UP000078090">
    <property type="component" value="Unassembled WGS sequence"/>
</dbReference>
<comment type="caution">
    <text evidence="4">The sequence shown here is derived from an EMBL/GenBank/DDBJ whole genome shotgun (WGS) entry which is preliminary data.</text>
</comment>
<dbReference type="AlphaFoldDB" id="A0A177LTK5"/>
<dbReference type="EMBL" id="LUUG01000134">
    <property type="protein sequence ID" value="OAH96312.1"/>
    <property type="molecule type" value="Genomic_DNA"/>
</dbReference>
<dbReference type="GO" id="GO:0030428">
    <property type="term" value="C:cell septum"/>
    <property type="evidence" value="ECO:0007669"/>
    <property type="project" value="TreeGrafter"/>
</dbReference>
<feature type="domain" description="SPOR" evidence="3">
    <location>
        <begin position="200"/>
        <end position="279"/>
    </location>
</feature>
<proteinExistence type="predicted"/>
<dbReference type="SUPFAM" id="SSF110997">
    <property type="entry name" value="Sporulation related repeat"/>
    <property type="match status" value="1"/>
</dbReference>
<keyword evidence="2" id="KW-0472">Membrane</keyword>
<dbReference type="GO" id="GO:0042834">
    <property type="term" value="F:peptidoglycan binding"/>
    <property type="evidence" value="ECO:0007669"/>
    <property type="project" value="InterPro"/>
</dbReference>
<feature type="region of interest" description="Disordered" evidence="1">
    <location>
        <begin position="171"/>
        <end position="200"/>
    </location>
</feature>
<dbReference type="PANTHER" id="PTHR38687:SF1">
    <property type="entry name" value="CELL DIVISION PROTEIN DEDD"/>
    <property type="match status" value="1"/>
</dbReference>
<dbReference type="PANTHER" id="PTHR38687">
    <property type="entry name" value="CELL DIVISION PROTEIN DEDD-RELATED"/>
    <property type="match status" value="1"/>
</dbReference>
<organism evidence="4 5">
    <name type="scientific">Methylomonas methanica</name>
    <dbReference type="NCBI Taxonomy" id="421"/>
    <lineage>
        <taxon>Bacteria</taxon>
        <taxon>Pseudomonadati</taxon>
        <taxon>Pseudomonadota</taxon>
        <taxon>Gammaproteobacteria</taxon>
        <taxon>Methylococcales</taxon>
        <taxon>Methylococcaceae</taxon>
        <taxon>Methylomonas</taxon>
    </lineage>
</organism>
<keyword evidence="2" id="KW-1133">Transmembrane helix</keyword>
<dbReference type="OrthoDB" id="7069135at2"/>
<evidence type="ECO:0000259" key="3">
    <source>
        <dbReference type="PROSITE" id="PS51724"/>
    </source>
</evidence>
<dbReference type="InterPro" id="IPR007730">
    <property type="entry name" value="SPOR-like_dom"/>
</dbReference>
<gene>
    <name evidence="4" type="ORF">A1332_22930</name>
</gene>
<name>A0A177LTK5_METMH</name>
<accession>A0A177LTK5</accession>
<dbReference type="Gene3D" id="3.30.70.1070">
    <property type="entry name" value="Sporulation related repeat"/>
    <property type="match status" value="1"/>
</dbReference>
<feature type="region of interest" description="Disordered" evidence="1">
    <location>
        <begin position="68"/>
        <end position="159"/>
    </location>
</feature>
<evidence type="ECO:0000313" key="5">
    <source>
        <dbReference type="Proteomes" id="UP000078090"/>
    </source>
</evidence>
<evidence type="ECO:0000313" key="4">
    <source>
        <dbReference type="EMBL" id="OAH96312.1"/>
    </source>
</evidence>
<dbReference type="GO" id="GO:0032506">
    <property type="term" value="P:cytokinetic process"/>
    <property type="evidence" value="ECO:0007669"/>
    <property type="project" value="TreeGrafter"/>
</dbReference>
<evidence type="ECO:0000256" key="1">
    <source>
        <dbReference type="SAM" id="MobiDB-lite"/>
    </source>
</evidence>
<reference evidence="5" key="1">
    <citation type="submission" date="2016-03" db="EMBL/GenBank/DDBJ databases">
        <authorList>
            <person name="Heylen K."/>
            <person name="De Vos P."/>
            <person name="Vekeman B."/>
        </authorList>
    </citation>
    <scope>NUCLEOTIDE SEQUENCE [LARGE SCALE GENOMIC DNA]</scope>
    <source>
        <strain evidence="5">R-45363</strain>
    </source>
</reference>
<dbReference type="InterPro" id="IPR052521">
    <property type="entry name" value="Cell_div_SPOR-domain"/>
</dbReference>